<dbReference type="SUPFAM" id="SSF49879">
    <property type="entry name" value="SMAD/FHA domain"/>
    <property type="match status" value="1"/>
</dbReference>
<dbReference type="OrthoDB" id="5762105at2"/>
<dbReference type="Proteomes" id="UP000199305">
    <property type="component" value="Unassembled WGS sequence"/>
</dbReference>
<organism evidence="4 5">
    <name type="scientific">Microbulbifer yueqingensis</name>
    <dbReference type="NCBI Taxonomy" id="658219"/>
    <lineage>
        <taxon>Bacteria</taxon>
        <taxon>Pseudomonadati</taxon>
        <taxon>Pseudomonadota</taxon>
        <taxon>Gammaproteobacteria</taxon>
        <taxon>Cellvibrionales</taxon>
        <taxon>Microbulbiferaceae</taxon>
        <taxon>Microbulbifer</taxon>
    </lineage>
</organism>
<feature type="domain" description="FHA" evidence="3">
    <location>
        <begin position="25"/>
        <end position="70"/>
    </location>
</feature>
<evidence type="ECO:0000313" key="4">
    <source>
        <dbReference type="EMBL" id="SDJ95141.1"/>
    </source>
</evidence>
<feature type="transmembrane region" description="Helical" evidence="2">
    <location>
        <begin position="133"/>
        <end position="152"/>
    </location>
</feature>
<keyword evidence="2" id="KW-1133">Transmembrane helix</keyword>
<evidence type="ECO:0000313" key="5">
    <source>
        <dbReference type="Proteomes" id="UP000199305"/>
    </source>
</evidence>
<proteinExistence type="predicted"/>
<evidence type="ECO:0000256" key="2">
    <source>
        <dbReference type="SAM" id="Phobius"/>
    </source>
</evidence>
<gene>
    <name evidence="4" type="ORF">SAMN05216212_1274</name>
</gene>
<feature type="transmembrane region" description="Helical" evidence="2">
    <location>
        <begin position="256"/>
        <end position="274"/>
    </location>
</feature>
<feature type="transmembrane region" description="Helical" evidence="2">
    <location>
        <begin position="164"/>
        <end position="185"/>
    </location>
</feature>
<dbReference type="RefSeq" id="WP_091510252.1">
    <property type="nucleotide sequence ID" value="NZ_FNFH01000002.1"/>
</dbReference>
<dbReference type="CDD" id="cd00060">
    <property type="entry name" value="FHA"/>
    <property type="match status" value="1"/>
</dbReference>
<dbReference type="STRING" id="658219.SAMN05216212_1274"/>
<dbReference type="Pfam" id="PF00498">
    <property type="entry name" value="FHA"/>
    <property type="match status" value="1"/>
</dbReference>
<protein>
    <submittedName>
        <fullName evidence="4">FHA domain protein</fullName>
    </submittedName>
</protein>
<dbReference type="Gene3D" id="2.60.200.20">
    <property type="match status" value="1"/>
</dbReference>
<keyword evidence="2" id="KW-0472">Membrane</keyword>
<feature type="transmembrane region" description="Helical" evidence="2">
    <location>
        <begin position="192"/>
        <end position="209"/>
    </location>
</feature>
<reference evidence="5" key="1">
    <citation type="submission" date="2016-10" db="EMBL/GenBank/DDBJ databases">
        <authorList>
            <person name="Varghese N."/>
            <person name="Submissions S."/>
        </authorList>
    </citation>
    <scope>NUCLEOTIDE SEQUENCE [LARGE SCALE GENOMIC DNA]</scope>
    <source>
        <strain evidence="5">CGMCC 1.10658</strain>
    </source>
</reference>
<sequence length="355" mass="39346">MALIIEELNRARHVQARYRMDGGRLTLGRGYGNDVIIEDVHADPSHAEIVCDEDGSYYLRDLDSENGTQLVRNLYDSSIKSEEVQRRAIESGDEIQVGRTHLRLCHSESAVPPAVPLHSLEGILERLSHPSRAIGLLVAVAGLTLFFTYLNYAGKLQWTEVVNLAIGSLVGLLVYAAAWAFIGRVVRHDTRFFAHLSIAALGALAYTSWEWLRGLLDFNFAIGESMPLINFAVLAVILPAMLWCACYLALNISRGWRWAISLLLPLAFLGLGLAEDIASMAEFSDVPQISTTLKHEDFLLRQPMPMEEFLRESSNLYDIEIKQDEAEGATETATPAAADDEPQGRVQQHDAGEQA</sequence>
<name>A0A1G8XXB6_9GAMM</name>
<dbReference type="AlphaFoldDB" id="A0A1G8XXB6"/>
<feature type="region of interest" description="Disordered" evidence="1">
    <location>
        <begin position="324"/>
        <end position="355"/>
    </location>
</feature>
<dbReference type="InterPro" id="IPR000253">
    <property type="entry name" value="FHA_dom"/>
</dbReference>
<evidence type="ECO:0000256" key="1">
    <source>
        <dbReference type="SAM" id="MobiDB-lite"/>
    </source>
</evidence>
<evidence type="ECO:0000259" key="3">
    <source>
        <dbReference type="PROSITE" id="PS50006"/>
    </source>
</evidence>
<dbReference type="PROSITE" id="PS50006">
    <property type="entry name" value="FHA_DOMAIN"/>
    <property type="match status" value="1"/>
</dbReference>
<dbReference type="SMART" id="SM00240">
    <property type="entry name" value="FHA"/>
    <property type="match status" value="1"/>
</dbReference>
<keyword evidence="5" id="KW-1185">Reference proteome</keyword>
<feature type="transmembrane region" description="Helical" evidence="2">
    <location>
        <begin position="229"/>
        <end position="249"/>
    </location>
</feature>
<dbReference type="InterPro" id="IPR008984">
    <property type="entry name" value="SMAD_FHA_dom_sf"/>
</dbReference>
<dbReference type="EMBL" id="FNFH01000002">
    <property type="protein sequence ID" value="SDJ95141.1"/>
    <property type="molecule type" value="Genomic_DNA"/>
</dbReference>
<keyword evidence="2" id="KW-0812">Transmembrane</keyword>
<accession>A0A1G8XXB6</accession>